<accession>A0A1E3QI39</accession>
<dbReference type="GeneID" id="30147863"/>
<dbReference type="STRING" id="984486.A0A1E3QI39"/>
<organism evidence="1 2">
    <name type="scientific">Babjeviella inositovora NRRL Y-12698</name>
    <dbReference type="NCBI Taxonomy" id="984486"/>
    <lineage>
        <taxon>Eukaryota</taxon>
        <taxon>Fungi</taxon>
        <taxon>Dikarya</taxon>
        <taxon>Ascomycota</taxon>
        <taxon>Saccharomycotina</taxon>
        <taxon>Pichiomycetes</taxon>
        <taxon>Serinales incertae sedis</taxon>
        <taxon>Babjeviella</taxon>
    </lineage>
</organism>
<dbReference type="SUPFAM" id="SSF64076">
    <property type="entry name" value="MTH938-like"/>
    <property type="match status" value="1"/>
</dbReference>
<proteinExistence type="predicted"/>
<dbReference type="OrthoDB" id="20681at2759"/>
<evidence type="ECO:0000313" key="1">
    <source>
        <dbReference type="EMBL" id="ODQ77359.1"/>
    </source>
</evidence>
<feature type="non-terminal residue" evidence="1">
    <location>
        <position position="90"/>
    </location>
</feature>
<dbReference type="Gene3D" id="3.40.1230.10">
    <property type="entry name" value="MTH938-like"/>
    <property type="match status" value="1"/>
</dbReference>
<dbReference type="InterPro" id="IPR036748">
    <property type="entry name" value="MTH938-like_sf"/>
</dbReference>
<name>A0A1E3QI39_9ASCO</name>
<sequence length="90" mass="10115">MKVIETPNENNEIAGAILLGEEVFEVTLSNSPEDNYAHDQTLKITNGFHVEFNEQRILSIFAAVHPKPDIVVVGLGKKFRVLSESNKKFF</sequence>
<dbReference type="RefSeq" id="XP_018982687.1">
    <property type="nucleotide sequence ID" value="XM_019130010.1"/>
</dbReference>
<evidence type="ECO:0000313" key="2">
    <source>
        <dbReference type="Proteomes" id="UP000094336"/>
    </source>
</evidence>
<dbReference type="EMBL" id="KV454441">
    <property type="protein sequence ID" value="ODQ77359.1"/>
    <property type="molecule type" value="Genomic_DNA"/>
</dbReference>
<dbReference type="AlphaFoldDB" id="A0A1E3QI39"/>
<reference evidence="2" key="1">
    <citation type="submission" date="2016-05" db="EMBL/GenBank/DDBJ databases">
        <title>Comparative genomics of biotechnologically important yeasts.</title>
        <authorList>
            <consortium name="DOE Joint Genome Institute"/>
            <person name="Riley R."/>
            <person name="Haridas S."/>
            <person name="Wolfe K.H."/>
            <person name="Lopes M.R."/>
            <person name="Hittinger C.T."/>
            <person name="Goker M."/>
            <person name="Salamov A."/>
            <person name="Wisecaver J."/>
            <person name="Long T.M."/>
            <person name="Aerts A.L."/>
            <person name="Barry K."/>
            <person name="Choi C."/>
            <person name="Clum A."/>
            <person name="Coughlan A.Y."/>
            <person name="Deshpande S."/>
            <person name="Douglass A.P."/>
            <person name="Hanson S.J."/>
            <person name="Klenk H.-P."/>
            <person name="Labutti K."/>
            <person name="Lapidus A."/>
            <person name="Lindquist E."/>
            <person name="Lipzen A."/>
            <person name="Meier-Kolthoff J.P."/>
            <person name="Ohm R.A."/>
            <person name="Otillar R.P."/>
            <person name="Pangilinan J."/>
            <person name="Peng Y."/>
            <person name="Rokas A."/>
            <person name="Rosa C.A."/>
            <person name="Scheuner C."/>
            <person name="Sibirny A.A."/>
            <person name="Slot J.C."/>
            <person name="Stielow J.B."/>
            <person name="Sun H."/>
            <person name="Kurtzman C.P."/>
            <person name="Blackwell M."/>
            <person name="Grigoriev I.V."/>
            <person name="Jeffries T.W."/>
        </authorList>
    </citation>
    <scope>NUCLEOTIDE SEQUENCE [LARGE SCALE GENOMIC DNA]</scope>
    <source>
        <strain evidence="2">NRRL Y-12698</strain>
    </source>
</reference>
<gene>
    <name evidence="1" type="ORF">BABINDRAFT_163616</name>
</gene>
<protein>
    <submittedName>
        <fullName evidence="1">Uncharacterized protein</fullName>
    </submittedName>
</protein>
<dbReference type="Proteomes" id="UP000094336">
    <property type="component" value="Unassembled WGS sequence"/>
</dbReference>
<keyword evidence="2" id="KW-1185">Reference proteome</keyword>